<gene>
    <name evidence="2" type="ORF">AVDCRST_MAG51-1265</name>
</gene>
<dbReference type="AlphaFoldDB" id="A0A6J4P770"/>
<feature type="non-terminal residue" evidence="2">
    <location>
        <position position="1"/>
    </location>
</feature>
<organism evidence="2">
    <name type="scientific">uncultured Ramlibacter sp</name>
    <dbReference type="NCBI Taxonomy" id="260755"/>
    <lineage>
        <taxon>Bacteria</taxon>
        <taxon>Pseudomonadati</taxon>
        <taxon>Pseudomonadota</taxon>
        <taxon>Betaproteobacteria</taxon>
        <taxon>Burkholderiales</taxon>
        <taxon>Comamonadaceae</taxon>
        <taxon>Ramlibacter</taxon>
        <taxon>environmental samples</taxon>
    </lineage>
</organism>
<dbReference type="EMBL" id="CADCUX010000283">
    <property type="protein sequence ID" value="CAA9408209.1"/>
    <property type="molecule type" value="Genomic_DNA"/>
</dbReference>
<dbReference type="EC" id="1.6.5.3" evidence="2"/>
<keyword evidence="2" id="KW-0560">Oxidoreductase</keyword>
<feature type="non-terminal residue" evidence="2">
    <location>
        <position position="114"/>
    </location>
</feature>
<proteinExistence type="predicted"/>
<reference evidence="2" key="1">
    <citation type="submission" date="2020-02" db="EMBL/GenBank/DDBJ databases">
        <authorList>
            <person name="Meier V. D."/>
        </authorList>
    </citation>
    <scope>NUCLEOTIDE SEQUENCE</scope>
    <source>
        <strain evidence="2">AVDCRST_MAG51</strain>
    </source>
</reference>
<dbReference type="GO" id="GO:0016491">
    <property type="term" value="F:oxidoreductase activity"/>
    <property type="evidence" value="ECO:0007669"/>
    <property type="project" value="UniProtKB-KW"/>
</dbReference>
<protein>
    <submittedName>
        <fullName evidence="2">NADH-ubiquinone oxidoreductase chain F</fullName>
        <ecNumber evidence="2">1.6.5.3</ecNumber>
    </submittedName>
</protein>
<keyword evidence="2" id="KW-0830">Ubiquinone</keyword>
<feature type="region of interest" description="Disordered" evidence="1">
    <location>
        <begin position="1"/>
        <end position="114"/>
    </location>
</feature>
<name>A0A6J4P770_9BURK</name>
<feature type="compositionally biased region" description="Basic residues" evidence="1">
    <location>
        <begin position="103"/>
        <end position="114"/>
    </location>
</feature>
<feature type="compositionally biased region" description="Basic and acidic residues" evidence="1">
    <location>
        <begin position="52"/>
        <end position="67"/>
    </location>
</feature>
<evidence type="ECO:0000256" key="1">
    <source>
        <dbReference type="SAM" id="MobiDB-lite"/>
    </source>
</evidence>
<sequence length="114" mass="12718">EREPSPLAIPGHRGADLLPRSPHQPADLRRPPRYQLAPGRLRGARRLQGAAQDHRRRPDPGPGDRHRQGIGLARPRRCGLPHRPEVELHAAPVPRPEVPGVQLRRRRAGHVQGP</sequence>
<evidence type="ECO:0000313" key="2">
    <source>
        <dbReference type="EMBL" id="CAA9408209.1"/>
    </source>
</evidence>
<accession>A0A6J4P770</accession>
<feature type="compositionally biased region" description="Low complexity" evidence="1">
    <location>
        <begin position="35"/>
        <end position="51"/>
    </location>
</feature>